<feature type="binding site" evidence="5">
    <location>
        <position position="57"/>
    </location>
    <ligand>
        <name>a divalent metal cation</name>
        <dbReference type="ChEBI" id="CHEBI:60240"/>
        <label>1</label>
    </ligand>
</feature>
<dbReference type="GO" id="GO:0016787">
    <property type="term" value="F:hydrolase activity"/>
    <property type="evidence" value="ECO:0007669"/>
    <property type="project" value="UniProtKB-KW"/>
</dbReference>
<accession>A0A1T4JRP1</accession>
<evidence type="ECO:0000256" key="1">
    <source>
        <dbReference type="ARBA" id="ARBA00006964"/>
    </source>
</evidence>
<sequence length="249" mass="28896">MKILEILEIDLFKQTDVDGLVEGNTDQECKKVVVTFLATMEILKKSLQIGANFIISHEGIYYSHDNKKFLENSKLAQEKQDYIKKHNLTIYRHHDMVHRILPDTITEGLVKQLDLADRVITQSAYYTISEISPTYLKDYVEKVKETLEVSTIKHFGEDNQIIKKVCVLVGYRGSSDNLIPVIENQDVDLIIYGEGPEWEIPYYIKDYNTLNSNKKSIIIIGHEVSEKYGMQMFMHNLKQKFPTLKVTYL</sequence>
<proteinExistence type="inferred from homology"/>
<gene>
    <name evidence="6" type="ORF">SAMN02746011_00329</name>
</gene>
<dbReference type="GO" id="GO:0046872">
    <property type="term" value="F:metal ion binding"/>
    <property type="evidence" value="ECO:0007669"/>
    <property type="project" value="UniProtKB-KW"/>
</dbReference>
<protein>
    <recommendedName>
        <fullName evidence="3">GTP cyclohydrolase 1 type 2 homolog</fullName>
    </recommendedName>
</protein>
<dbReference type="EMBL" id="FUWO01000002">
    <property type="protein sequence ID" value="SJZ32794.1"/>
    <property type="molecule type" value="Genomic_DNA"/>
</dbReference>
<dbReference type="Proteomes" id="UP000189941">
    <property type="component" value="Unassembled WGS sequence"/>
</dbReference>
<keyword evidence="6" id="KW-0378">Hydrolase</keyword>
<comment type="subunit">
    <text evidence="2">Homohexamer.</text>
</comment>
<evidence type="ECO:0000256" key="4">
    <source>
        <dbReference type="ARBA" id="ARBA00022723"/>
    </source>
</evidence>
<dbReference type="GO" id="GO:0005737">
    <property type="term" value="C:cytoplasm"/>
    <property type="evidence" value="ECO:0007669"/>
    <property type="project" value="TreeGrafter"/>
</dbReference>
<evidence type="ECO:0000313" key="7">
    <source>
        <dbReference type="Proteomes" id="UP000189941"/>
    </source>
</evidence>
<name>A0A1T4JRP1_9LACT</name>
<dbReference type="InterPro" id="IPR002678">
    <property type="entry name" value="DUF34/NIF3"/>
</dbReference>
<dbReference type="InterPro" id="IPR036069">
    <property type="entry name" value="DUF34/NIF3_sf"/>
</dbReference>
<evidence type="ECO:0000256" key="3">
    <source>
        <dbReference type="ARBA" id="ARBA00022112"/>
    </source>
</evidence>
<keyword evidence="7" id="KW-1185">Reference proteome</keyword>
<organism evidence="6 7">
    <name type="scientific">Globicatella sulfidifaciens DSM 15739</name>
    <dbReference type="NCBI Taxonomy" id="1121925"/>
    <lineage>
        <taxon>Bacteria</taxon>
        <taxon>Bacillati</taxon>
        <taxon>Bacillota</taxon>
        <taxon>Bacilli</taxon>
        <taxon>Lactobacillales</taxon>
        <taxon>Aerococcaceae</taxon>
        <taxon>Globicatella</taxon>
    </lineage>
</organism>
<dbReference type="STRING" id="1121925.SAMN02746011_00329"/>
<evidence type="ECO:0000256" key="5">
    <source>
        <dbReference type="PIRSR" id="PIRSR602678-1"/>
    </source>
</evidence>
<dbReference type="Pfam" id="PF01784">
    <property type="entry name" value="DUF34_NIF3"/>
    <property type="match status" value="1"/>
</dbReference>
<keyword evidence="4 5" id="KW-0479">Metal-binding</keyword>
<evidence type="ECO:0000256" key="2">
    <source>
        <dbReference type="ARBA" id="ARBA00011643"/>
    </source>
</evidence>
<dbReference type="OrthoDB" id="1116574at2"/>
<dbReference type="AlphaFoldDB" id="A0A1T4JRP1"/>
<dbReference type="PANTHER" id="PTHR13799:SF14">
    <property type="entry name" value="GTP CYCLOHYDROLASE 1 TYPE 2 HOMOLOG"/>
    <property type="match status" value="1"/>
</dbReference>
<feature type="binding site" evidence="5">
    <location>
        <position position="222"/>
    </location>
    <ligand>
        <name>a divalent metal cation</name>
        <dbReference type="ChEBI" id="CHEBI:60240"/>
        <label>1</label>
    </ligand>
</feature>
<comment type="similarity">
    <text evidence="1">Belongs to the GTP cyclohydrolase I type 2/NIF3 family.</text>
</comment>
<dbReference type="PANTHER" id="PTHR13799">
    <property type="entry name" value="NGG1 INTERACTING FACTOR 3"/>
    <property type="match status" value="1"/>
</dbReference>
<dbReference type="SUPFAM" id="SSF102705">
    <property type="entry name" value="NIF3 (NGG1p interacting factor 3)-like"/>
    <property type="match status" value="1"/>
</dbReference>
<dbReference type="Gene3D" id="3.40.1390.30">
    <property type="entry name" value="NIF3 (NGG1p interacting factor 3)-like"/>
    <property type="match status" value="2"/>
</dbReference>
<feature type="binding site" evidence="5">
    <location>
        <position position="226"/>
    </location>
    <ligand>
        <name>a divalent metal cation</name>
        <dbReference type="ChEBI" id="CHEBI:60240"/>
        <label>1</label>
    </ligand>
</feature>
<reference evidence="7" key="1">
    <citation type="submission" date="2017-02" db="EMBL/GenBank/DDBJ databases">
        <authorList>
            <person name="Varghese N."/>
            <person name="Submissions S."/>
        </authorList>
    </citation>
    <scope>NUCLEOTIDE SEQUENCE [LARGE SCALE GENOMIC DNA]</scope>
    <source>
        <strain evidence="7">DSM 15739</strain>
    </source>
</reference>
<evidence type="ECO:0000313" key="6">
    <source>
        <dbReference type="EMBL" id="SJZ32794.1"/>
    </source>
</evidence>
<dbReference type="RefSeq" id="WP_078755183.1">
    <property type="nucleotide sequence ID" value="NZ_FUWO01000002.1"/>
</dbReference>